<sequence>MVSATNRRWLLARRPEGMIRDEDFRLVEEPVGDLGSGQVLVQVQVLSCDPTQRGWLAADTYMPAVGIGEVVRSVGAGRIVTSRHPDFAEGDMVAGLLGWQDFAVVDPGGTWPLAKLSPGMQLETALGVLGLNGLTAYFGLLDIGRPQAGETVVVSGAAGATGSIVGQIAKVKGCRVIGIAGGSEKCRWLTEVAGLDAAIDYKSENVAERLAALCPNGINVYFDNVGGEILEAALALLARHGRVVLCGAISGYNDLEHMQPPRNYLMLLLREARMEGFLAPSFIHRQQEALEALAGWLSDGRIKHEVDIQHGLENAPATLRRLFEGRNISKQLLRISG</sequence>
<dbReference type="SUPFAM" id="SSF50129">
    <property type="entry name" value="GroES-like"/>
    <property type="match status" value="1"/>
</dbReference>
<dbReference type="SUPFAM" id="SSF51735">
    <property type="entry name" value="NAD(P)-binding Rossmann-fold domains"/>
    <property type="match status" value="1"/>
</dbReference>
<feature type="domain" description="Enoyl reductase (ER)" evidence="2">
    <location>
        <begin position="17"/>
        <end position="333"/>
    </location>
</feature>
<evidence type="ECO:0000256" key="1">
    <source>
        <dbReference type="ARBA" id="ARBA00023002"/>
    </source>
</evidence>
<reference evidence="3 4" key="1">
    <citation type="journal article" date="2018" name="Arch. Microbiol.">
        <title>New insights into the metabolic potential of the phototrophic purple bacterium Rhodopila globiformis DSM 161(T) from its draft genome sequence and evidence for a vanadium-dependent nitrogenase.</title>
        <authorList>
            <person name="Imhoff J.F."/>
            <person name="Rahn T."/>
            <person name="Kunzel S."/>
            <person name="Neulinger S.C."/>
        </authorList>
    </citation>
    <scope>NUCLEOTIDE SEQUENCE [LARGE SCALE GENOMIC DNA]</scope>
    <source>
        <strain evidence="3 4">DSM 161</strain>
    </source>
</reference>
<dbReference type="RefSeq" id="WP_104521484.1">
    <property type="nucleotide sequence ID" value="NZ_NHRY01000245.1"/>
</dbReference>
<dbReference type="Gene3D" id="3.90.180.10">
    <property type="entry name" value="Medium-chain alcohol dehydrogenases, catalytic domain"/>
    <property type="match status" value="1"/>
</dbReference>
<gene>
    <name evidence="3" type="ORF">CCS01_24690</name>
</gene>
<dbReference type="PANTHER" id="PTHR43205:SF7">
    <property type="entry name" value="PROSTAGLANDIN REDUCTASE 1"/>
    <property type="match status" value="1"/>
</dbReference>
<comment type="caution">
    <text evidence="3">The sequence shown here is derived from an EMBL/GenBank/DDBJ whole genome shotgun (WGS) entry which is preliminary data.</text>
</comment>
<name>A0A2S6N105_RHOGL</name>
<proteinExistence type="predicted"/>
<protein>
    <submittedName>
        <fullName evidence="3">NADP-dependent oxidoreductase</fullName>
    </submittedName>
</protein>
<dbReference type="SMART" id="SM00829">
    <property type="entry name" value="PKS_ER"/>
    <property type="match status" value="1"/>
</dbReference>
<dbReference type="InterPro" id="IPR036291">
    <property type="entry name" value="NAD(P)-bd_dom_sf"/>
</dbReference>
<evidence type="ECO:0000313" key="3">
    <source>
        <dbReference type="EMBL" id="PPQ28307.1"/>
    </source>
</evidence>
<evidence type="ECO:0000259" key="2">
    <source>
        <dbReference type="SMART" id="SM00829"/>
    </source>
</evidence>
<dbReference type="Proteomes" id="UP000239724">
    <property type="component" value="Unassembled WGS sequence"/>
</dbReference>
<dbReference type="EMBL" id="NHRY01000245">
    <property type="protein sequence ID" value="PPQ28307.1"/>
    <property type="molecule type" value="Genomic_DNA"/>
</dbReference>
<dbReference type="InterPro" id="IPR013149">
    <property type="entry name" value="ADH-like_C"/>
</dbReference>
<keyword evidence="4" id="KW-1185">Reference proteome</keyword>
<dbReference type="PANTHER" id="PTHR43205">
    <property type="entry name" value="PROSTAGLANDIN REDUCTASE"/>
    <property type="match status" value="1"/>
</dbReference>
<dbReference type="CDD" id="cd05288">
    <property type="entry name" value="PGDH"/>
    <property type="match status" value="1"/>
</dbReference>
<organism evidence="3 4">
    <name type="scientific">Rhodopila globiformis</name>
    <name type="common">Rhodopseudomonas globiformis</name>
    <dbReference type="NCBI Taxonomy" id="1071"/>
    <lineage>
        <taxon>Bacteria</taxon>
        <taxon>Pseudomonadati</taxon>
        <taxon>Pseudomonadota</taxon>
        <taxon>Alphaproteobacteria</taxon>
        <taxon>Acetobacterales</taxon>
        <taxon>Acetobacteraceae</taxon>
        <taxon>Rhodopila</taxon>
    </lineage>
</organism>
<dbReference type="Pfam" id="PF00107">
    <property type="entry name" value="ADH_zinc_N"/>
    <property type="match status" value="1"/>
</dbReference>
<dbReference type="GO" id="GO:0016628">
    <property type="term" value="F:oxidoreductase activity, acting on the CH-CH group of donors, NAD or NADP as acceptor"/>
    <property type="evidence" value="ECO:0007669"/>
    <property type="project" value="InterPro"/>
</dbReference>
<dbReference type="Gene3D" id="3.40.50.720">
    <property type="entry name" value="NAD(P)-binding Rossmann-like Domain"/>
    <property type="match status" value="1"/>
</dbReference>
<dbReference type="InterPro" id="IPR045010">
    <property type="entry name" value="MDR_fam"/>
</dbReference>
<accession>A0A2S6N105</accession>
<evidence type="ECO:0000313" key="4">
    <source>
        <dbReference type="Proteomes" id="UP000239724"/>
    </source>
</evidence>
<dbReference type="InterPro" id="IPR020843">
    <property type="entry name" value="ER"/>
</dbReference>
<dbReference type="InterPro" id="IPR011032">
    <property type="entry name" value="GroES-like_sf"/>
</dbReference>
<dbReference type="Pfam" id="PF16884">
    <property type="entry name" value="ADH_N_2"/>
    <property type="match status" value="1"/>
</dbReference>
<dbReference type="FunFam" id="3.40.50.720:FF:000121">
    <property type="entry name" value="Prostaglandin reductase 2"/>
    <property type="match status" value="1"/>
</dbReference>
<dbReference type="OrthoDB" id="9805663at2"/>
<keyword evidence="1" id="KW-0560">Oxidoreductase</keyword>
<dbReference type="AlphaFoldDB" id="A0A2S6N105"/>
<dbReference type="InterPro" id="IPR041694">
    <property type="entry name" value="ADH_N_2"/>
</dbReference>